<dbReference type="PANTHER" id="PTHR13045:SF0">
    <property type="entry name" value="7-METHYLGUANOSINE PHOSPHATE-SPECIFIC 5'-NUCLEOTIDASE"/>
    <property type="match status" value="1"/>
</dbReference>
<name>A0AA38IPR9_9CUCU</name>
<keyword evidence="7" id="KW-0460">Magnesium</keyword>
<sequence length="295" mass="33700">MARNFVNEINELNKPHVHIKDPEKLNAKLNGIINGSFEQLQIVSDFDLTITKQHENGKRHLSSFRMFGYCPSLTDEYKEKSHQIYSKYHPMEYDPTIPENEKRELMQEWWSQSEKALHGLMVSAKEIDEAVANLATSLRDGTKELFQTLSEHDVPVLIFSAGLGNTVVSVLKHYDVYLPNVKVISNFLKYDDSGIITGFKGPLIHVLNKNEYAIKNSEYYDIVKNRNNVILLGDSLGDARMADGIEHANHILKIGFIFEKVEGNLPAYMDTFDIVLEDDQTMDVIRAIISRIKLT</sequence>
<evidence type="ECO:0000256" key="4">
    <source>
        <dbReference type="ARBA" id="ARBA00022723"/>
    </source>
</evidence>
<dbReference type="InterPro" id="IPR036412">
    <property type="entry name" value="HAD-like_sf"/>
</dbReference>
<proteinExistence type="inferred from homology"/>
<dbReference type="GO" id="GO:0009117">
    <property type="term" value="P:nucleotide metabolic process"/>
    <property type="evidence" value="ECO:0007669"/>
    <property type="project" value="UniProtKB-KW"/>
</dbReference>
<keyword evidence="6 9" id="KW-0378">Hydrolase</keyword>
<comment type="similarity">
    <text evidence="2 9">Belongs to the pyrimidine 5'-nucleotidase family.</text>
</comment>
<evidence type="ECO:0000256" key="6">
    <source>
        <dbReference type="ARBA" id="ARBA00022801"/>
    </source>
</evidence>
<evidence type="ECO:0000313" key="10">
    <source>
        <dbReference type="EMBL" id="KAJ3658122.1"/>
    </source>
</evidence>
<dbReference type="Pfam" id="PF05822">
    <property type="entry name" value="UMPH-1"/>
    <property type="match status" value="1"/>
</dbReference>
<protein>
    <recommendedName>
        <fullName evidence="3 9">5'-nucleotidase</fullName>
        <ecNumber evidence="3 9">3.1.3.5</ecNumber>
    </recommendedName>
</protein>
<organism evidence="10 11">
    <name type="scientific">Zophobas morio</name>
    <dbReference type="NCBI Taxonomy" id="2755281"/>
    <lineage>
        <taxon>Eukaryota</taxon>
        <taxon>Metazoa</taxon>
        <taxon>Ecdysozoa</taxon>
        <taxon>Arthropoda</taxon>
        <taxon>Hexapoda</taxon>
        <taxon>Insecta</taxon>
        <taxon>Pterygota</taxon>
        <taxon>Neoptera</taxon>
        <taxon>Endopterygota</taxon>
        <taxon>Coleoptera</taxon>
        <taxon>Polyphaga</taxon>
        <taxon>Cucujiformia</taxon>
        <taxon>Tenebrionidae</taxon>
        <taxon>Zophobas</taxon>
    </lineage>
</organism>
<keyword evidence="11" id="KW-1185">Reference proteome</keyword>
<comment type="catalytic activity">
    <reaction evidence="1 9">
        <text>a ribonucleoside 5'-phosphate + H2O = a ribonucleoside + phosphate</text>
        <dbReference type="Rhea" id="RHEA:12484"/>
        <dbReference type="ChEBI" id="CHEBI:15377"/>
        <dbReference type="ChEBI" id="CHEBI:18254"/>
        <dbReference type="ChEBI" id="CHEBI:43474"/>
        <dbReference type="ChEBI" id="CHEBI:58043"/>
        <dbReference type="EC" id="3.1.3.5"/>
    </reaction>
</comment>
<dbReference type="PANTHER" id="PTHR13045">
    <property type="entry name" value="5'-NUCLEOTIDASE"/>
    <property type="match status" value="1"/>
</dbReference>
<dbReference type="Gene3D" id="1.10.150.340">
    <property type="entry name" value="Pyrimidine 5'-nucleotidase (UMPH-1), N-terminal domain"/>
    <property type="match status" value="1"/>
</dbReference>
<evidence type="ECO:0000256" key="7">
    <source>
        <dbReference type="ARBA" id="ARBA00022842"/>
    </source>
</evidence>
<dbReference type="AlphaFoldDB" id="A0AA38IPR9"/>
<dbReference type="NCBIfam" id="TIGR01544">
    <property type="entry name" value="HAD-SF-IE"/>
    <property type="match status" value="1"/>
</dbReference>
<dbReference type="FunFam" id="1.10.150.340:FF:000001">
    <property type="entry name" value="Cytosolic 5-nucleotidase 3-like"/>
    <property type="match status" value="1"/>
</dbReference>
<dbReference type="GO" id="GO:0000287">
    <property type="term" value="F:magnesium ion binding"/>
    <property type="evidence" value="ECO:0007669"/>
    <property type="project" value="InterPro"/>
</dbReference>
<keyword evidence="9" id="KW-0963">Cytoplasm</keyword>
<dbReference type="EMBL" id="JALNTZ010000003">
    <property type="protein sequence ID" value="KAJ3658122.1"/>
    <property type="molecule type" value="Genomic_DNA"/>
</dbReference>
<accession>A0AA38IPR9</accession>
<evidence type="ECO:0000256" key="9">
    <source>
        <dbReference type="RuleBase" id="RU361276"/>
    </source>
</evidence>
<dbReference type="GO" id="GO:0000166">
    <property type="term" value="F:nucleotide binding"/>
    <property type="evidence" value="ECO:0007669"/>
    <property type="project" value="UniProtKB-KW"/>
</dbReference>
<dbReference type="InterPro" id="IPR006434">
    <property type="entry name" value="Pyrimidine_nucleotidase_eu"/>
</dbReference>
<evidence type="ECO:0000313" key="11">
    <source>
        <dbReference type="Proteomes" id="UP001168821"/>
    </source>
</evidence>
<dbReference type="Gene3D" id="3.40.50.1000">
    <property type="entry name" value="HAD superfamily/HAD-like"/>
    <property type="match status" value="1"/>
</dbReference>
<keyword evidence="8 9" id="KW-0546">Nucleotide metabolism</keyword>
<reference evidence="10" key="1">
    <citation type="journal article" date="2023" name="G3 (Bethesda)">
        <title>Whole genome assemblies of Zophobas morio and Tenebrio molitor.</title>
        <authorList>
            <person name="Kaur S."/>
            <person name="Stinson S.A."/>
            <person name="diCenzo G.C."/>
        </authorList>
    </citation>
    <scope>NUCLEOTIDE SEQUENCE</scope>
    <source>
        <strain evidence="10">QUZm001</strain>
    </source>
</reference>
<evidence type="ECO:0000256" key="5">
    <source>
        <dbReference type="ARBA" id="ARBA00022741"/>
    </source>
</evidence>
<evidence type="ECO:0000256" key="3">
    <source>
        <dbReference type="ARBA" id="ARBA00012643"/>
    </source>
</evidence>
<dbReference type="GO" id="GO:0005737">
    <property type="term" value="C:cytoplasm"/>
    <property type="evidence" value="ECO:0007669"/>
    <property type="project" value="UniProtKB-SubCell"/>
</dbReference>
<dbReference type="GO" id="GO:0008253">
    <property type="term" value="F:5'-nucleotidase activity"/>
    <property type="evidence" value="ECO:0007669"/>
    <property type="project" value="UniProtKB-EC"/>
</dbReference>
<gene>
    <name evidence="10" type="ORF">Zmor_009880</name>
</gene>
<dbReference type="SFLD" id="SFLDG01128">
    <property type="entry name" value="C1.4:_5'-Nucleotidase_Like"/>
    <property type="match status" value="1"/>
</dbReference>
<evidence type="ECO:0000256" key="2">
    <source>
        <dbReference type="ARBA" id="ARBA00008389"/>
    </source>
</evidence>
<keyword evidence="4" id="KW-0479">Metal-binding</keyword>
<dbReference type="SFLD" id="SFLDS00003">
    <property type="entry name" value="Haloacid_Dehalogenase"/>
    <property type="match status" value="1"/>
</dbReference>
<dbReference type="InterPro" id="IPR023214">
    <property type="entry name" value="HAD_sf"/>
</dbReference>
<comment type="subcellular location">
    <subcellularLocation>
        <location evidence="9">Cytoplasm</location>
    </subcellularLocation>
</comment>
<evidence type="ECO:0000256" key="8">
    <source>
        <dbReference type="ARBA" id="ARBA00023080"/>
    </source>
</evidence>
<dbReference type="Proteomes" id="UP001168821">
    <property type="component" value="Unassembled WGS sequence"/>
</dbReference>
<keyword evidence="5 9" id="KW-0547">Nucleotide-binding</keyword>
<dbReference type="FunFam" id="3.40.50.1000:FF:000032">
    <property type="entry name" value="Cytosolic 5-nucleotidase 3-like"/>
    <property type="match status" value="1"/>
</dbReference>
<dbReference type="EC" id="3.1.3.5" evidence="3 9"/>
<comment type="caution">
    <text evidence="10">The sequence shown here is derived from an EMBL/GenBank/DDBJ whole genome shotgun (WGS) entry which is preliminary data.</text>
</comment>
<evidence type="ECO:0000256" key="1">
    <source>
        <dbReference type="ARBA" id="ARBA00000815"/>
    </source>
</evidence>
<dbReference type="SUPFAM" id="SSF56784">
    <property type="entry name" value="HAD-like"/>
    <property type="match status" value="1"/>
</dbReference>